<gene>
    <name evidence="2" type="ORF">DAKH74_046200</name>
</gene>
<name>A0AAV5S2E0_MAUHU</name>
<keyword evidence="3" id="KW-1185">Reference proteome</keyword>
<sequence length="128" mass="14643">MDYCNTTTLYWVLYLSFLNVMVYRGGRKTGHPWLSVLIFNFQMLMMAVNGAFVVNYAVPFVKSLNPNDAGPWGLVAQHPIISTFLSALIVPLLTVLPVMVWYTRRMAYFIAQRKLESSEMDEKAKLTV</sequence>
<dbReference type="EMBL" id="BTGD01000018">
    <property type="protein sequence ID" value="GMM58004.1"/>
    <property type="molecule type" value="Genomic_DNA"/>
</dbReference>
<dbReference type="Proteomes" id="UP001377567">
    <property type="component" value="Unassembled WGS sequence"/>
</dbReference>
<protein>
    <submittedName>
        <fullName evidence="2">Uncharacterized protein</fullName>
    </submittedName>
</protein>
<keyword evidence="1" id="KW-0472">Membrane</keyword>
<evidence type="ECO:0000256" key="1">
    <source>
        <dbReference type="SAM" id="Phobius"/>
    </source>
</evidence>
<feature type="transmembrane region" description="Helical" evidence="1">
    <location>
        <begin position="6"/>
        <end position="24"/>
    </location>
</feature>
<evidence type="ECO:0000313" key="2">
    <source>
        <dbReference type="EMBL" id="GMM58004.1"/>
    </source>
</evidence>
<accession>A0AAV5S2E0</accession>
<proteinExistence type="predicted"/>
<dbReference type="AlphaFoldDB" id="A0AAV5S2E0"/>
<comment type="caution">
    <text evidence="2">The sequence shown here is derived from an EMBL/GenBank/DDBJ whole genome shotgun (WGS) entry which is preliminary data.</text>
</comment>
<evidence type="ECO:0000313" key="3">
    <source>
        <dbReference type="Proteomes" id="UP001377567"/>
    </source>
</evidence>
<keyword evidence="1" id="KW-1133">Transmembrane helix</keyword>
<reference evidence="2 3" key="1">
    <citation type="journal article" date="2023" name="Elife">
        <title>Identification of key yeast species and microbe-microbe interactions impacting larval growth of Drosophila in the wild.</title>
        <authorList>
            <person name="Mure A."/>
            <person name="Sugiura Y."/>
            <person name="Maeda R."/>
            <person name="Honda K."/>
            <person name="Sakurai N."/>
            <person name="Takahashi Y."/>
            <person name="Watada M."/>
            <person name="Katoh T."/>
            <person name="Gotoh A."/>
            <person name="Gotoh Y."/>
            <person name="Taniguchi I."/>
            <person name="Nakamura K."/>
            <person name="Hayashi T."/>
            <person name="Katayama T."/>
            <person name="Uemura T."/>
            <person name="Hattori Y."/>
        </authorList>
    </citation>
    <scope>NUCLEOTIDE SEQUENCE [LARGE SCALE GENOMIC DNA]</scope>
    <source>
        <strain evidence="2 3">KH-74</strain>
    </source>
</reference>
<feature type="transmembrane region" description="Helical" evidence="1">
    <location>
        <begin position="78"/>
        <end position="103"/>
    </location>
</feature>
<feature type="transmembrane region" description="Helical" evidence="1">
    <location>
        <begin position="36"/>
        <end position="58"/>
    </location>
</feature>
<organism evidence="2 3">
    <name type="scientific">Maudiozyma humilis</name>
    <name type="common">Sour dough yeast</name>
    <name type="synonym">Kazachstania humilis</name>
    <dbReference type="NCBI Taxonomy" id="51915"/>
    <lineage>
        <taxon>Eukaryota</taxon>
        <taxon>Fungi</taxon>
        <taxon>Dikarya</taxon>
        <taxon>Ascomycota</taxon>
        <taxon>Saccharomycotina</taxon>
        <taxon>Saccharomycetes</taxon>
        <taxon>Saccharomycetales</taxon>
        <taxon>Saccharomycetaceae</taxon>
        <taxon>Maudiozyma</taxon>
    </lineage>
</organism>
<keyword evidence="1" id="KW-0812">Transmembrane</keyword>